<dbReference type="RefSeq" id="WP_097056525.1">
    <property type="nucleotide sequence ID" value="NZ_OCMF01000003.1"/>
</dbReference>
<dbReference type="InterPro" id="IPR011990">
    <property type="entry name" value="TPR-like_helical_dom_sf"/>
</dbReference>
<feature type="signal peptide" evidence="1">
    <location>
        <begin position="1"/>
        <end position="17"/>
    </location>
</feature>
<gene>
    <name evidence="2" type="ORF">SAMN06296241_2287</name>
</gene>
<accession>A0A285X5X0</accession>
<dbReference type="Pfam" id="PF12771">
    <property type="entry name" value="SusD-like_2"/>
    <property type="match status" value="1"/>
</dbReference>
<dbReference type="InterPro" id="IPR041662">
    <property type="entry name" value="SusD-like_2"/>
</dbReference>
<feature type="chain" id="PRO_5013103509" evidence="1">
    <location>
        <begin position="18"/>
        <end position="477"/>
    </location>
</feature>
<dbReference type="AlphaFoldDB" id="A0A285X5X0"/>
<keyword evidence="3" id="KW-1185">Reference proteome</keyword>
<name>A0A285X5X0_9FLAO</name>
<dbReference type="Proteomes" id="UP000219193">
    <property type="component" value="Unassembled WGS sequence"/>
</dbReference>
<organism evidence="2 3">
    <name type="scientific">Salinimicrobium sediminis</name>
    <dbReference type="NCBI Taxonomy" id="1343891"/>
    <lineage>
        <taxon>Bacteria</taxon>
        <taxon>Pseudomonadati</taxon>
        <taxon>Bacteroidota</taxon>
        <taxon>Flavobacteriia</taxon>
        <taxon>Flavobacteriales</taxon>
        <taxon>Flavobacteriaceae</taxon>
        <taxon>Salinimicrobium</taxon>
    </lineage>
</organism>
<protein>
    <submittedName>
        <fullName evidence="2">Starch-binding associating with outer membrane</fullName>
    </submittedName>
</protein>
<evidence type="ECO:0000313" key="3">
    <source>
        <dbReference type="Proteomes" id="UP000219193"/>
    </source>
</evidence>
<evidence type="ECO:0000313" key="2">
    <source>
        <dbReference type="EMBL" id="SOC80731.1"/>
    </source>
</evidence>
<dbReference type="OrthoDB" id="725917at2"/>
<dbReference type="SUPFAM" id="SSF48452">
    <property type="entry name" value="TPR-like"/>
    <property type="match status" value="1"/>
</dbReference>
<reference evidence="3" key="1">
    <citation type="submission" date="2017-09" db="EMBL/GenBank/DDBJ databases">
        <authorList>
            <person name="Varghese N."/>
            <person name="Submissions S."/>
        </authorList>
    </citation>
    <scope>NUCLEOTIDE SEQUENCE [LARGE SCALE GENOMIC DNA]</scope>
    <source>
        <strain evidence="3">CGMCC 1.12641</strain>
    </source>
</reference>
<dbReference type="EMBL" id="OCMF01000003">
    <property type="protein sequence ID" value="SOC80731.1"/>
    <property type="molecule type" value="Genomic_DNA"/>
</dbReference>
<proteinExistence type="predicted"/>
<dbReference type="PROSITE" id="PS51257">
    <property type="entry name" value="PROKAR_LIPOPROTEIN"/>
    <property type="match status" value="1"/>
</dbReference>
<dbReference type="Gene3D" id="1.25.40.390">
    <property type="match status" value="1"/>
</dbReference>
<keyword evidence="1" id="KW-0732">Signal</keyword>
<evidence type="ECO:0000256" key="1">
    <source>
        <dbReference type="SAM" id="SignalP"/>
    </source>
</evidence>
<sequence length="477" mass="52474">MKKIFLILLLAAGVVSCSDDLSSVNVDTKSPTEVPADVLFSNATKNLFDQMVSTNVNRGIFKMVAQYWTETTYTDEANYDLIGRDINGAQWIILYRDVLKDLKEAEMILNENPDPTLSEANIQNRLAMIEVLQVFTWHVLVDTFGDIPYTEALDLENSTPVYDDDAAIYADLVVRLNGAIDQLEAGAGGFGGGADYIYDGDAAKWSKFANSLKLRLALRYANVDDTKAATMATEAIAAGVFESQDDNATIQYQASAPNTNPIWTDLVQSGRKDFVAANTIVDVMNELDDPRRDDYFAQNLGEGVYKGGTYGANGNTQGNSTIFGEIFTDPTLEGVILDYAEVEFLIAEAAARGYITEDAETHYNEAVTASIIYWGGTEAEADAYLAQPEVAWDESIWLERIGIQKWIALYNRGFEAWSTWRKLDVPELPNAAQSGLPVPLRFTYPTTEATLNGDNLAAAASAMGGDTQQTRVFWDLD</sequence>